<dbReference type="AlphaFoldDB" id="W1YFB6"/>
<protein>
    <submittedName>
        <fullName evidence="2">Inner membrane protein ynbA</fullName>
    </submittedName>
</protein>
<keyword evidence="1" id="KW-0472">Membrane</keyword>
<sequence length="75" mass="8473">EFCGLLAQTINGVRSYAGPFGKSDRALIFGLWGLAVAIYPQWMQWNNLLWSIASILLLWTAINRCRSVLLMSAER</sequence>
<keyword evidence="1" id="KW-1133">Transmembrane helix</keyword>
<comment type="caution">
    <text evidence="2">The sequence shown here is derived from an EMBL/GenBank/DDBJ whole genome shotgun (WGS) entry which is preliminary data.</text>
</comment>
<evidence type="ECO:0000256" key="1">
    <source>
        <dbReference type="SAM" id="Phobius"/>
    </source>
</evidence>
<organism evidence="2">
    <name type="scientific">human gut metagenome</name>
    <dbReference type="NCBI Taxonomy" id="408170"/>
    <lineage>
        <taxon>unclassified sequences</taxon>
        <taxon>metagenomes</taxon>
        <taxon>organismal metagenomes</taxon>
    </lineage>
</organism>
<dbReference type="EMBL" id="AZMM01006265">
    <property type="protein sequence ID" value="ETJ39849.1"/>
    <property type="molecule type" value="Genomic_DNA"/>
</dbReference>
<feature type="non-terminal residue" evidence="2">
    <location>
        <position position="1"/>
    </location>
</feature>
<gene>
    <name evidence="2" type="ORF">Q604_UNBC06265G0001</name>
</gene>
<proteinExistence type="predicted"/>
<name>W1YFB6_9ZZZZ</name>
<feature type="transmembrane region" description="Helical" evidence="1">
    <location>
        <begin position="26"/>
        <end position="42"/>
    </location>
</feature>
<reference evidence="2" key="1">
    <citation type="submission" date="2013-12" db="EMBL/GenBank/DDBJ databases">
        <title>A Varibaculum cambriense genome reconstructed from a premature infant gut community with otherwise low bacterial novelty that shifts toward anaerobic metabolism during the third week of life.</title>
        <authorList>
            <person name="Brown C.T."/>
            <person name="Sharon I."/>
            <person name="Thomas B.C."/>
            <person name="Castelle C.J."/>
            <person name="Morowitz M.J."/>
            <person name="Banfield J.F."/>
        </authorList>
    </citation>
    <scope>NUCLEOTIDE SEQUENCE</scope>
</reference>
<keyword evidence="1" id="KW-0812">Transmembrane</keyword>
<feature type="transmembrane region" description="Helical" evidence="1">
    <location>
        <begin position="48"/>
        <end position="65"/>
    </location>
</feature>
<accession>W1YFB6</accession>
<evidence type="ECO:0000313" key="2">
    <source>
        <dbReference type="EMBL" id="ETJ39849.1"/>
    </source>
</evidence>